<gene>
    <name evidence="1" type="ORF">HORIV_53590</name>
</gene>
<proteinExistence type="predicted"/>
<reference evidence="2" key="1">
    <citation type="journal article" date="2019" name="Microbiol. Resour. Announc.">
        <title>Complete Genome Sequence of Halomonas olivaria, a Moderately Halophilic Bacterium Isolated from Olive Processing Effluents, Obtained by Nanopore Sequencing.</title>
        <authorList>
            <person name="Nagata S."/>
            <person name="Ii K.M."/>
            <person name="Tsukimi T."/>
            <person name="Miura M.C."/>
            <person name="Galipon J."/>
            <person name="Arakawa K."/>
        </authorList>
    </citation>
    <scope>NUCLEOTIDE SEQUENCE [LARGE SCALE GENOMIC DNA]</scope>
    <source>
        <strain evidence="2">TYRC17</strain>
    </source>
</reference>
<accession>A0ABN5X253</accession>
<dbReference type="EMBL" id="AP019416">
    <property type="protein sequence ID" value="BBI52938.1"/>
    <property type="molecule type" value="Genomic_DNA"/>
</dbReference>
<name>A0ABN5X253_9GAMM</name>
<evidence type="ECO:0000313" key="1">
    <source>
        <dbReference type="EMBL" id="BBI52938.1"/>
    </source>
</evidence>
<organism evidence="1 2">
    <name type="scientific">Vreelandella olivaria</name>
    <dbReference type="NCBI Taxonomy" id="390919"/>
    <lineage>
        <taxon>Bacteria</taxon>
        <taxon>Pseudomonadati</taxon>
        <taxon>Pseudomonadota</taxon>
        <taxon>Gammaproteobacteria</taxon>
        <taxon>Oceanospirillales</taxon>
        <taxon>Halomonadaceae</taxon>
        <taxon>Vreelandella</taxon>
    </lineage>
</organism>
<dbReference type="Proteomes" id="UP000289555">
    <property type="component" value="Chromosome"/>
</dbReference>
<sequence length="49" mass="5388">MKANLEIYLSRGQAYEEGCEPILGRYLRHLTAMDGGNAEIAGMHFSAMA</sequence>
<evidence type="ECO:0000313" key="2">
    <source>
        <dbReference type="Proteomes" id="UP000289555"/>
    </source>
</evidence>
<keyword evidence="2" id="KW-1185">Reference proteome</keyword>
<protein>
    <submittedName>
        <fullName evidence="1">Uncharacterized protein</fullName>
    </submittedName>
</protein>